<reference evidence="10" key="1">
    <citation type="submission" date="2021-03" db="EMBL/GenBank/DDBJ databases">
        <title>Assistant Professor.</title>
        <authorList>
            <person name="Huq M.A."/>
        </authorList>
    </citation>
    <scope>NUCLEOTIDE SEQUENCE [LARGE SCALE GENOMIC DNA]</scope>
    <source>
        <strain evidence="10">MAH-28</strain>
    </source>
</reference>
<feature type="binding site" evidence="8">
    <location>
        <position position="63"/>
    </location>
    <ligand>
        <name>Zn(2+)</name>
        <dbReference type="ChEBI" id="CHEBI:29105"/>
        <label>1</label>
        <note>catalytic</note>
    </ligand>
</feature>
<comment type="similarity">
    <text evidence="8">Belongs to the RNase Z family.</text>
</comment>
<dbReference type="EMBL" id="JAGHKP010000004">
    <property type="protein sequence ID" value="MBO9155028.1"/>
    <property type="molecule type" value="Genomic_DNA"/>
</dbReference>
<evidence type="ECO:0000256" key="4">
    <source>
        <dbReference type="ARBA" id="ARBA00022723"/>
    </source>
</evidence>
<dbReference type="EC" id="3.1.26.11" evidence="8"/>
<dbReference type="RefSeq" id="WP_209148150.1">
    <property type="nucleotide sequence ID" value="NZ_JAGHKP010000004.1"/>
</dbReference>
<keyword evidence="6 8" id="KW-0378">Hydrolase</keyword>
<evidence type="ECO:0000256" key="1">
    <source>
        <dbReference type="ARBA" id="ARBA00011738"/>
    </source>
</evidence>
<name>A0ABS3YK20_9BACT</name>
<evidence type="ECO:0000256" key="2">
    <source>
        <dbReference type="ARBA" id="ARBA00022694"/>
    </source>
</evidence>
<dbReference type="PANTHER" id="PTHR46018:SF2">
    <property type="entry name" value="ZINC PHOSPHODIESTERASE ELAC PROTEIN 1"/>
    <property type="match status" value="1"/>
</dbReference>
<dbReference type="Gene3D" id="3.60.15.10">
    <property type="entry name" value="Ribonuclease Z/Hydroxyacylglutathione hydrolase-like"/>
    <property type="match status" value="1"/>
</dbReference>
<evidence type="ECO:0000256" key="8">
    <source>
        <dbReference type="HAMAP-Rule" id="MF_01818"/>
    </source>
</evidence>
<keyword evidence="5 8" id="KW-0255">Endonuclease</keyword>
<feature type="active site" description="Proton acceptor" evidence="8">
    <location>
        <position position="65"/>
    </location>
</feature>
<protein>
    <recommendedName>
        <fullName evidence="8">Ribonuclease Z</fullName>
        <shortName evidence="8">RNase Z</shortName>
        <ecNumber evidence="8">3.1.26.11</ecNumber>
    </recommendedName>
    <alternativeName>
        <fullName evidence="8">tRNA 3 endonuclease</fullName>
    </alternativeName>
    <alternativeName>
        <fullName evidence="8">tRNase Z</fullName>
    </alternativeName>
</protein>
<keyword evidence="10" id="KW-1185">Reference proteome</keyword>
<comment type="subunit">
    <text evidence="1 8">Homodimer.</text>
</comment>
<dbReference type="SUPFAM" id="SSF56281">
    <property type="entry name" value="Metallo-hydrolase/oxidoreductase"/>
    <property type="match status" value="1"/>
</dbReference>
<keyword evidence="2 8" id="KW-0819">tRNA processing</keyword>
<evidence type="ECO:0000313" key="9">
    <source>
        <dbReference type="EMBL" id="MBO9155028.1"/>
    </source>
</evidence>
<keyword evidence="3 8" id="KW-0540">Nuclease</keyword>
<evidence type="ECO:0000256" key="3">
    <source>
        <dbReference type="ARBA" id="ARBA00022722"/>
    </source>
</evidence>
<feature type="binding site" evidence="8">
    <location>
        <position position="211"/>
    </location>
    <ligand>
        <name>Zn(2+)</name>
        <dbReference type="ChEBI" id="CHEBI:29105"/>
        <label>2</label>
        <note>catalytic</note>
    </ligand>
</feature>
<evidence type="ECO:0000313" key="10">
    <source>
        <dbReference type="Proteomes" id="UP000679126"/>
    </source>
</evidence>
<comment type="catalytic activity">
    <reaction evidence="8">
        <text>Endonucleolytic cleavage of RNA, removing extra 3' nucleotides from tRNA precursor, generating 3' termini of tRNAs. A 3'-hydroxy group is left at the tRNA terminus and a 5'-phosphoryl group is left at the trailer molecule.</text>
        <dbReference type="EC" id="3.1.26.11"/>
    </reaction>
</comment>
<feature type="binding site" evidence="8">
    <location>
        <position position="66"/>
    </location>
    <ligand>
        <name>Zn(2+)</name>
        <dbReference type="ChEBI" id="CHEBI:29105"/>
        <label>2</label>
        <note>catalytic</note>
    </ligand>
</feature>
<organism evidence="9 10">
    <name type="scientific">Chitinophaga chungangae</name>
    <dbReference type="NCBI Taxonomy" id="2821488"/>
    <lineage>
        <taxon>Bacteria</taxon>
        <taxon>Pseudomonadati</taxon>
        <taxon>Bacteroidota</taxon>
        <taxon>Chitinophagia</taxon>
        <taxon>Chitinophagales</taxon>
        <taxon>Chitinophagaceae</taxon>
        <taxon>Chitinophaga</taxon>
    </lineage>
</organism>
<feature type="binding site" evidence="8">
    <location>
        <position position="211"/>
    </location>
    <ligand>
        <name>Zn(2+)</name>
        <dbReference type="ChEBI" id="CHEBI:29105"/>
        <label>1</label>
        <note>catalytic</note>
    </ligand>
</feature>
<comment type="function">
    <text evidence="8">Zinc phosphodiesterase, which displays some tRNA 3'-processing endonuclease activity. Probably involved in tRNA maturation, by removing a 3'-trailer from precursor tRNA.</text>
</comment>
<comment type="cofactor">
    <cofactor evidence="8">
        <name>Zn(2+)</name>
        <dbReference type="ChEBI" id="CHEBI:29105"/>
    </cofactor>
    <text evidence="8">Binds 2 Zn(2+) ions.</text>
</comment>
<keyword evidence="4 8" id="KW-0479">Metal-binding</keyword>
<feature type="binding site" evidence="8">
    <location>
        <position position="141"/>
    </location>
    <ligand>
        <name>Zn(2+)</name>
        <dbReference type="ChEBI" id="CHEBI:29105"/>
        <label>1</label>
        <note>catalytic</note>
    </ligand>
</feature>
<dbReference type="Pfam" id="PF23023">
    <property type="entry name" value="Anti-Pycsar_Apyc1"/>
    <property type="match status" value="1"/>
</dbReference>
<feature type="binding site" evidence="8">
    <location>
        <position position="65"/>
    </location>
    <ligand>
        <name>Zn(2+)</name>
        <dbReference type="ChEBI" id="CHEBI:29105"/>
        <label>2</label>
        <note>catalytic</note>
    </ligand>
</feature>
<sequence length="302" mass="34456">MFAVTILGNNSAIPTPDRHPTAQVITCNEQLMLVDCGEGTQMQLTRYKVRRGKIRYIFISHLHGDHYFGLIGLLNSMSLLGRIEPLTIFGPPELEEILQLQLRVAATVLRFELQFQALLPERTGLLLRDKDLEVSCFPVKHRIPCYGFSFSLQRRKRRVIPEQARAYEIPAAYFSKLQDGEDYLTKTGSVVKNDWVTLPPARGKRYVYCADSIYDEELIPYLQDADLVYHETTYLADLHERAAERYHSTSVQAATLALRANAKRLLIGHFSSKYTELQPFLDESRPVFANTDLALEGATYIL</sequence>
<evidence type="ECO:0000256" key="5">
    <source>
        <dbReference type="ARBA" id="ARBA00022759"/>
    </source>
</evidence>
<proteinExistence type="inferred from homology"/>
<accession>A0ABS3YK20</accession>
<feature type="binding site" evidence="8">
    <location>
        <position position="269"/>
    </location>
    <ligand>
        <name>Zn(2+)</name>
        <dbReference type="ChEBI" id="CHEBI:29105"/>
        <label>2</label>
        <note>catalytic</note>
    </ligand>
</feature>
<dbReference type="CDD" id="cd07717">
    <property type="entry name" value="RNaseZ_ZiPD-like_MBL-fold"/>
    <property type="match status" value="1"/>
</dbReference>
<dbReference type="Proteomes" id="UP000679126">
    <property type="component" value="Unassembled WGS sequence"/>
</dbReference>
<evidence type="ECO:0000256" key="7">
    <source>
        <dbReference type="ARBA" id="ARBA00022833"/>
    </source>
</evidence>
<dbReference type="GO" id="GO:0042781">
    <property type="term" value="F:3'-tRNA processing endoribonuclease activity"/>
    <property type="evidence" value="ECO:0007669"/>
    <property type="project" value="UniProtKB-EC"/>
</dbReference>
<dbReference type="InterPro" id="IPR036866">
    <property type="entry name" value="RibonucZ/Hydroxyglut_hydro"/>
</dbReference>
<keyword evidence="7 8" id="KW-0862">Zinc</keyword>
<gene>
    <name evidence="8" type="primary">rnz</name>
    <name evidence="9" type="ORF">J7I43_22560</name>
</gene>
<dbReference type="InterPro" id="IPR013471">
    <property type="entry name" value="RNase_Z/BN"/>
</dbReference>
<dbReference type="NCBIfam" id="NF000801">
    <property type="entry name" value="PRK00055.1-3"/>
    <property type="match status" value="1"/>
</dbReference>
<comment type="caution">
    <text evidence="9">The sequence shown here is derived from an EMBL/GenBank/DDBJ whole genome shotgun (WGS) entry which is preliminary data.</text>
</comment>
<dbReference type="PANTHER" id="PTHR46018">
    <property type="entry name" value="ZINC PHOSPHODIESTERASE ELAC PROTEIN 1"/>
    <property type="match status" value="1"/>
</dbReference>
<dbReference type="HAMAP" id="MF_01818">
    <property type="entry name" value="RNase_Z_BN"/>
    <property type="match status" value="1"/>
</dbReference>
<feature type="binding site" evidence="8">
    <location>
        <position position="61"/>
    </location>
    <ligand>
        <name>Zn(2+)</name>
        <dbReference type="ChEBI" id="CHEBI:29105"/>
        <label>1</label>
        <note>catalytic</note>
    </ligand>
</feature>
<evidence type="ECO:0000256" key="6">
    <source>
        <dbReference type="ARBA" id="ARBA00022801"/>
    </source>
</evidence>